<dbReference type="SMART" id="SM00268">
    <property type="entry name" value="ACTIN"/>
    <property type="match status" value="1"/>
</dbReference>
<name>A0A0R3UKR3_MESCO</name>
<evidence type="ECO:0000313" key="3">
    <source>
        <dbReference type="EMBL" id="VDD82207.1"/>
    </source>
</evidence>
<comment type="function">
    <text evidence="1">Actins are highly conserved proteins that are involved in various types of cell motility and are ubiquitously expressed in all eukaryotic cells.</text>
</comment>
<dbReference type="PANTHER" id="PTHR11937">
    <property type="entry name" value="ACTIN"/>
    <property type="match status" value="1"/>
</dbReference>
<gene>
    <name evidence="3" type="ORF">MCOS_LOCUS8210</name>
</gene>
<dbReference type="WBParaSite" id="MCU_005468-RA">
    <property type="protein sequence ID" value="MCU_005468-RA"/>
    <property type="gene ID" value="MCU_005468"/>
</dbReference>
<dbReference type="Pfam" id="PF00022">
    <property type="entry name" value="Actin"/>
    <property type="match status" value="2"/>
</dbReference>
<proteinExistence type="inferred from homology"/>
<dbReference type="SUPFAM" id="SSF53067">
    <property type="entry name" value="Actin-like ATPase domain"/>
    <property type="match status" value="2"/>
</dbReference>
<evidence type="ECO:0000313" key="5">
    <source>
        <dbReference type="WBParaSite" id="MCU_005468-RA"/>
    </source>
</evidence>
<dbReference type="OrthoDB" id="5132116at2759"/>
<organism evidence="5">
    <name type="scientific">Mesocestoides corti</name>
    <name type="common">Flatworm</name>
    <dbReference type="NCBI Taxonomy" id="53468"/>
    <lineage>
        <taxon>Eukaryota</taxon>
        <taxon>Metazoa</taxon>
        <taxon>Spiralia</taxon>
        <taxon>Lophotrochozoa</taxon>
        <taxon>Platyhelminthes</taxon>
        <taxon>Cestoda</taxon>
        <taxon>Eucestoda</taxon>
        <taxon>Cyclophyllidea</taxon>
        <taxon>Mesocestoididae</taxon>
        <taxon>Mesocestoides</taxon>
    </lineage>
</organism>
<dbReference type="Gene3D" id="3.30.420.40">
    <property type="match status" value="2"/>
</dbReference>
<protein>
    <submittedName>
        <fullName evidence="5">Actin</fullName>
    </submittedName>
</protein>
<dbReference type="InterPro" id="IPR043129">
    <property type="entry name" value="ATPase_NBD"/>
</dbReference>
<sequence length="346" mass="37784">MQGLLTPDSPVVIDPGTYRWRVGLANSAKPKSSFMTEISMLDGTAVEDNGKVKCFESTEISLAYFERYIHHGLRMLNCDPHGVSLCVAVPLAFSLAYRRQVVEVILESVGAKSVFLASQPLLSGFSSGHPTGLIIDSGYTYTSIYGMYNLYPERTTELIYSVGGRDIDEYLKQSGGSNLADCSASDINYIKSHFCTVSPKPQQEQTKTQPHQMPDGRSLNLGNEVLLAPELLFNPGLNGSSKSPSINEAILQAVSGLPQEKVTTLLKTVIYSGGNLKFNGLGKRLQDTLSEKLGSIDIGVEGHCAAELGVWRGGAIFASMPTYPSMAISKERWKEHGELIVRRKWL</sequence>
<dbReference type="InterPro" id="IPR004000">
    <property type="entry name" value="Actin"/>
</dbReference>
<dbReference type="Proteomes" id="UP000267029">
    <property type="component" value="Unassembled WGS sequence"/>
</dbReference>
<dbReference type="Gene3D" id="3.90.640.10">
    <property type="entry name" value="Actin, Chain A, domain 4"/>
    <property type="match status" value="1"/>
</dbReference>
<comment type="similarity">
    <text evidence="2">Belongs to the actin family.</text>
</comment>
<dbReference type="AlphaFoldDB" id="A0A0R3UKR3"/>
<reference evidence="5" key="2">
    <citation type="submission" date="2019-11" db="UniProtKB">
        <authorList>
            <consortium name="WormBaseParasite"/>
        </authorList>
    </citation>
    <scope>IDENTIFICATION</scope>
</reference>
<evidence type="ECO:0000256" key="2">
    <source>
        <dbReference type="RuleBase" id="RU000487"/>
    </source>
</evidence>
<dbReference type="STRING" id="53468.A0A0R3UKR3"/>
<evidence type="ECO:0000313" key="4">
    <source>
        <dbReference type="Proteomes" id="UP000267029"/>
    </source>
</evidence>
<dbReference type="EMBL" id="UXSR01005472">
    <property type="protein sequence ID" value="VDD82207.1"/>
    <property type="molecule type" value="Genomic_DNA"/>
</dbReference>
<evidence type="ECO:0000256" key="1">
    <source>
        <dbReference type="ARBA" id="ARBA00003520"/>
    </source>
</evidence>
<keyword evidence="4" id="KW-1185">Reference proteome</keyword>
<reference evidence="3 4" key="1">
    <citation type="submission" date="2018-10" db="EMBL/GenBank/DDBJ databases">
        <authorList>
            <consortium name="Pathogen Informatics"/>
        </authorList>
    </citation>
    <scope>NUCLEOTIDE SEQUENCE [LARGE SCALE GENOMIC DNA]</scope>
</reference>
<accession>A0A0R3UKR3</accession>